<evidence type="ECO:0000313" key="1">
    <source>
        <dbReference type="EMBL" id="GJE01462.1"/>
    </source>
</evidence>
<sequence>MPRISLRAESLHDPYLVGNGEWCPSCCPNGAPRSMNTRWFRRGCNSCAGRGRIVFTAEEIVARTVAEARAARERSA</sequence>
<name>A0ABQ4SEH8_9HYPH</name>
<gene>
    <name evidence="1" type="ORF">GMJLKIPL_3393</name>
</gene>
<dbReference type="Proteomes" id="UP001055153">
    <property type="component" value="Unassembled WGS sequence"/>
</dbReference>
<keyword evidence="2" id="KW-1185">Reference proteome</keyword>
<comment type="caution">
    <text evidence="1">The sequence shown here is derived from an EMBL/GenBank/DDBJ whole genome shotgun (WGS) entry which is preliminary data.</text>
</comment>
<dbReference type="RefSeq" id="WP_238236379.1">
    <property type="nucleotide sequence ID" value="NZ_BPQQ01000039.1"/>
</dbReference>
<dbReference type="EMBL" id="BPQQ01000039">
    <property type="protein sequence ID" value="GJE01462.1"/>
    <property type="molecule type" value="Genomic_DNA"/>
</dbReference>
<proteinExistence type="predicted"/>
<reference evidence="1" key="2">
    <citation type="submission" date="2021-08" db="EMBL/GenBank/DDBJ databases">
        <authorList>
            <person name="Tani A."/>
            <person name="Ola A."/>
            <person name="Ogura Y."/>
            <person name="Katsura K."/>
            <person name="Hayashi T."/>
        </authorList>
    </citation>
    <scope>NUCLEOTIDE SEQUENCE</scope>
    <source>
        <strain evidence="1">DSM 17168</strain>
    </source>
</reference>
<organism evidence="1 2">
    <name type="scientific">Methylobacterium isbiliense</name>
    <dbReference type="NCBI Taxonomy" id="315478"/>
    <lineage>
        <taxon>Bacteria</taxon>
        <taxon>Pseudomonadati</taxon>
        <taxon>Pseudomonadota</taxon>
        <taxon>Alphaproteobacteria</taxon>
        <taxon>Hyphomicrobiales</taxon>
        <taxon>Methylobacteriaceae</taxon>
        <taxon>Methylobacterium</taxon>
    </lineage>
</organism>
<evidence type="ECO:0000313" key="2">
    <source>
        <dbReference type="Proteomes" id="UP001055153"/>
    </source>
</evidence>
<accession>A0ABQ4SEH8</accession>
<reference evidence="1" key="1">
    <citation type="journal article" date="2021" name="Front. Microbiol.">
        <title>Comprehensive Comparative Genomics and Phenotyping of Methylobacterium Species.</title>
        <authorList>
            <person name="Alessa O."/>
            <person name="Ogura Y."/>
            <person name="Fujitani Y."/>
            <person name="Takami H."/>
            <person name="Hayashi T."/>
            <person name="Sahin N."/>
            <person name="Tani A."/>
        </authorList>
    </citation>
    <scope>NUCLEOTIDE SEQUENCE</scope>
    <source>
        <strain evidence="1">DSM 17168</strain>
    </source>
</reference>
<protein>
    <submittedName>
        <fullName evidence="1">Uncharacterized protein</fullName>
    </submittedName>
</protein>